<evidence type="ECO:0000313" key="2">
    <source>
        <dbReference type="EMBL" id="WYF44222.1"/>
    </source>
</evidence>
<organism evidence="2">
    <name type="scientific">Deinococcus sp. VB142</name>
    <dbReference type="NCBI Taxonomy" id="3112952"/>
    <lineage>
        <taxon>Bacteria</taxon>
        <taxon>Thermotogati</taxon>
        <taxon>Deinococcota</taxon>
        <taxon>Deinococci</taxon>
        <taxon>Deinococcales</taxon>
        <taxon>Deinococcaceae</taxon>
        <taxon>Deinococcus</taxon>
    </lineage>
</organism>
<dbReference type="InterPro" id="IPR010430">
    <property type="entry name" value="DUF1028"/>
</dbReference>
<proteinExistence type="predicted"/>
<name>A0AAU6Q1J3_9DEIO</name>
<dbReference type="InterPro" id="IPR014927">
    <property type="entry name" value="PG-bd_2"/>
</dbReference>
<dbReference type="PANTHER" id="PTHR39328:SF1">
    <property type="entry name" value="BLL2871 PROTEIN"/>
    <property type="match status" value="1"/>
</dbReference>
<sequence>MTFSIVGRDPRTGDLGVAVASKFLAVGALVPFVRGGVGAVATQSYVNPNFGPDGLNLLAQGLDPQTIVARFREEDADIEQRQFGLVGADGRSATLTGPGCHSWAGGWAGPDVAIQGNVLAGPEVVEAMRAAWEAGAEQPLPRRLLAALRAGDEAGGDRRGRQSAALVCAGPGRGYAGLTDDWVDLRADDHPDPCGELARLLELHELLFGRPEQTRPLTGDELKWLRALLIRQDYATSLPAGPWDTDTEAAAWALYGTENLEERWVGGGAVDPVALTYLRERYPETL</sequence>
<protein>
    <submittedName>
        <fullName evidence="2">DUF1028 domain-containing protein</fullName>
    </submittedName>
</protein>
<gene>
    <name evidence="2" type="ORF">WDJ50_12565</name>
</gene>
<dbReference type="SUPFAM" id="SSF56235">
    <property type="entry name" value="N-terminal nucleophile aminohydrolases (Ntn hydrolases)"/>
    <property type="match status" value="1"/>
</dbReference>
<evidence type="ECO:0000259" key="1">
    <source>
        <dbReference type="Pfam" id="PF08823"/>
    </source>
</evidence>
<feature type="domain" description="Putative peptidoglycan binding" evidence="1">
    <location>
        <begin position="210"/>
        <end position="278"/>
    </location>
</feature>
<dbReference type="AlphaFoldDB" id="A0AAU6Q1J3"/>
<dbReference type="PANTHER" id="PTHR39328">
    <property type="entry name" value="BLL2871 PROTEIN"/>
    <property type="match status" value="1"/>
</dbReference>
<dbReference type="Gene3D" id="3.60.20.10">
    <property type="entry name" value="Glutamine Phosphoribosylpyrophosphate, subunit 1, domain 1"/>
    <property type="match status" value="1"/>
</dbReference>
<reference evidence="2" key="1">
    <citation type="submission" date="2024-03" db="EMBL/GenBank/DDBJ databases">
        <title>Deinococcus weizhi sp. nov., isolated from human skin.</title>
        <authorList>
            <person name="Wei Z."/>
            <person name="Tian F."/>
            <person name="Yang C."/>
            <person name="Xin L.T."/>
            <person name="Wen Z.J."/>
            <person name="Lan K.C."/>
            <person name="Yu L."/>
            <person name="Zhe W."/>
            <person name="Dan F.D."/>
            <person name="Jun W."/>
            <person name="Rui Z."/>
            <person name="Yong X.J."/>
            <person name="Ting Y."/>
            <person name="Wei X."/>
            <person name="Xu Z.G."/>
            <person name="Xin Z."/>
            <person name="Dong F.G."/>
            <person name="Ni X.M."/>
            <person name="Zheng M.G."/>
            <person name="Chun Y."/>
            <person name="Qian W.X."/>
        </authorList>
    </citation>
    <scope>NUCLEOTIDE SEQUENCE</scope>
    <source>
        <strain evidence="2">VB142</strain>
    </source>
</reference>
<dbReference type="RefSeq" id="WP_339095445.1">
    <property type="nucleotide sequence ID" value="NZ_CP149782.1"/>
</dbReference>
<dbReference type="InterPro" id="IPR029055">
    <property type="entry name" value="Ntn_hydrolases_N"/>
</dbReference>
<dbReference type="Pfam" id="PF06267">
    <property type="entry name" value="DUF1028"/>
    <property type="match status" value="1"/>
</dbReference>
<dbReference type="Pfam" id="PF08823">
    <property type="entry name" value="PG_binding_2"/>
    <property type="match status" value="1"/>
</dbReference>
<dbReference type="EMBL" id="CP149782">
    <property type="protein sequence ID" value="WYF44222.1"/>
    <property type="molecule type" value="Genomic_DNA"/>
</dbReference>
<accession>A0AAU6Q1J3</accession>